<reference evidence="1 2" key="1">
    <citation type="submission" date="2016-11" db="EMBL/GenBank/DDBJ databases">
        <authorList>
            <person name="Jaros S."/>
            <person name="Januszkiewicz K."/>
            <person name="Wedrychowicz H."/>
        </authorList>
    </citation>
    <scope>NUCLEOTIDE SEQUENCE [LARGE SCALE GENOMIC DNA]</scope>
</reference>
<sequence length="55" mass="6433">MKLIITLVSYKCDAFTAQFPTSTSAMVDFNIEIIKDRRFLFEHDLHPRHFQTATS</sequence>
<protein>
    <submittedName>
        <fullName evidence="1">BQ5605_C009g05440 protein</fullName>
    </submittedName>
</protein>
<organism evidence="1 2">
    <name type="scientific">Microbotryum silenes-dioicae</name>
    <dbReference type="NCBI Taxonomy" id="796604"/>
    <lineage>
        <taxon>Eukaryota</taxon>
        <taxon>Fungi</taxon>
        <taxon>Dikarya</taxon>
        <taxon>Basidiomycota</taxon>
        <taxon>Pucciniomycotina</taxon>
        <taxon>Microbotryomycetes</taxon>
        <taxon>Microbotryales</taxon>
        <taxon>Microbotryaceae</taxon>
        <taxon>Microbotryum</taxon>
    </lineage>
</organism>
<gene>
    <name evidence="1" type="primary">BQ5605_C009g05440</name>
    <name evidence="1" type="ORF">BQ5605_C009G05440</name>
</gene>
<proteinExistence type="predicted"/>
<dbReference type="EMBL" id="FQNC01000049">
    <property type="protein sequence ID" value="SGY81018.1"/>
    <property type="molecule type" value="Genomic_DNA"/>
</dbReference>
<accession>A0A2X0PEN3</accession>
<name>A0A2X0PEN3_9BASI</name>
<evidence type="ECO:0000313" key="1">
    <source>
        <dbReference type="EMBL" id="SGY81018.1"/>
    </source>
</evidence>
<dbReference type="Proteomes" id="UP000249464">
    <property type="component" value="Unassembled WGS sequence"/>
</dbReference>
<keyword evidence="2" id="KW-1185">Reference proteome</keyword>
<evidence type="ECO:0000313" key="2">
    <source>
        <dbReference type="Proteomes" id="UP000249464"/>
    </source>
</evidence>
<dbReference type="AlphaFoldDB" id="A0A2X0PEN3"/>